<dbReference type="NCBIfam" id="TIGR00242">
    <property type="entry name" value="division/cell wall cluster transcriptional repressor MraZ"/>
    <property type="match status" value="1"/>
</dbReference>
<reference evidence="9" key="1">
    <citation type="journal article" date="2020" name="mSystems">
        <title>Genome- and Community-Level Interaction Insights into Carbon Utilization and Element Cycling Functions of Hydrothermarchaeota in Hydrothermal Sediment.</title>
        <authorList>
            <person name="Zhou Z."/>
            <person name="Liu Y."/>
            <person name="Xu W."/>
            <person name="Pan J."/>
            <person name="Luo Z.H."/>
            <person name="Li M."/>
        </authorList>
    </citation>
    <scope>NUCLEOTIDE SEQUENCE [LARGE SCALE GENOMIC DNA]</scope>
    <source>
        <strain evidence="9">SpSt-477</strain>
    </source>
</reference>
<dbReference type="InterPro" id="IPR007159">
    <property type="entry name" value="SpoVT-AbrB_dom"/>
</dbReference>
<dbReference type="CDD" id="cd16321">
    <property type="entry name" value="MraZ_C"/>
    <property type="match status" value="1"/>
</dbReference>
<dbReference type="EMBL" id="DSUH01000133">
    <property type="protein sequence ID" value="HGU32371.1"/>
    <property type="molecule type" value="Genomic_DNA"/>
</dbReference>
<dbReference type="InterPro" id="IPR035644">
    <property type="entry name" value="MraZ_C"/>
</dbReference>
<proteinExistence type="inferred from homology"/>
<comment type="subunit">
    <text evidence="7">Forms oligomers.</text>
</comment>
<keyword evidence="3" id="KW-0677">Repeat</keyword>
<evidence type="ECO:0000256" key="2">
    <source>
        <dbReference type="ARBA" id="ARBA00022490"/>
    </source>
</evidence>
<evidence type="ECO:0000256" key="6">
    <source>
        <dbReference type="ARBA" id="ARBA00023163"/>
    </source>
</evidence>
<dbReference type="PANTHER" id="PTHR34701">
    <property type="entry name" value="TRANSCRIPTIONAL REGULATOR MRAZ"/>
    <property type="match status" value="1"/>
</dbReference>
<dbReference type="GO" id="GO:0009295">
    <property type="term" value="C:nucleoid"/>
    <property type="evidence" value="ECO:0007669"/>
    <property type="project" value="UniProtKB-SubCell"/>
</dbReference>
<dbReference type="AlphaFoldDB" id="A0A7C4RQK4"/>
<dbReference type="GO" id="GO:0005737">
    <property type="term" value="C:cytoplasm"/>
    <property type="evidence" value="ECO:0007669"/>
    <property type="project" value="UniProtKB-UniRule"/>
</dbReference>
<dbReference type="HAMAP" id="MF_01008">
    <property type="entry name" value="MraZ"/>
    <property type="match status" value="1"/>
</dbReference>
<keyword evidence="5 7" id="KW-0238">DNA-binding</keyword>
<evidence type="ECO:0000256" key="3">
    <source>
        <dbReference type="ARBA" id="ARBA00022737"/>
    </source>
</evidence>
<evidence type="ECO:0000313" key="9">
    <source>
        <dbReference type="EMBL" id="HGU32371.1"/>
    </source>
</evidence>
<evidence type="ECO:0000256" key="7">
    <source>
        <dbReference type="HAMAP-Rule" id="MF_01008"/>
    </source>
</evidence>
<organism evidence="9">
    <name type="scientific">Desulfatirhabdium butyrativorans</name>
    <dbReference type="NCBI Taxonomy" id="340467"/>
    <lineage>
        <taxon>Bacteria</taxon>
        <taxon>Pseudomonadati</taxon>
        <taxon>Thermodesulfobacteriota</taxon>
        <taxon>Desulfobacteria</taxon>
        <taxon>Desulfobacterales</taxon>
        <taxon>Desulfatirhabdiaceae</taxon>
        <taxon>Desulfatirhabdium</taxon>
    </lineage>
</organism>
<dbReference type="InterPro" id="IPR003444">
    <property type="entry name" value="MraZ"/>
</dbReference>
<dbReference type="Pfam" id="PF02381">
    <property type="entry name" value="MraZ"/>
    <property type="match status" value="2"/>
</dbReference>
<dbReference type="GO" id="GO:0003700">
    <property type="term" value="F:DNA-binding transcription factor activity"/>
    <property type="evidence" value="ECO:0007669"/>
    <property type="project" value="UniProtKB-UniRule"/>
</dbReference>
<keyword evidence="6 7" id="KW-0804">Transcription</keyword>
<evidence type="ECO:0000256" key="4">
    <source>
        <dbReference type="ARBA" id="ARBA00023015"/>
    </source>
</evidence>
<dbReference type="InterPro" id="IPR038619">
    <property type="entry name" value="MraZ_sf"/>
</dbReference>
<dbReference type="InterPro" id="IPR035642">
    <property type="entry name" value="MraZ_N"/>
</dbReference>
<evidence type="ECO:0000259" key="8">
    <source>
        <dbReference type="PROSITE" id="PS51740"/>
    </source>
</evidence>
<dbReference type="PROSITE" id="PS51740">
    <property type="entry name" value="SPOVT_ABRB"/>
    <property type="match status" value="2"/>
</dbReference>
<keyword evidence="4 7" id="KW-0805">Transcription regulation</keyword>
<dbReference type="PANTHER" id="PTHR34701:SF1">
    <property type="entry name" value="TRANSCRIPTIONAL REGULATOR MRAZ"/>
    <property type="match status" value="1"/>
</dbReference>
<dbReference type="InterPro" id="IPR020603">
    <property type="entry name" value="MraZ_dom"/>
</dbReference>
<evidence type="ECO:0000256" key="1">
    <source>
        <dbReference type="ARBA" id="ARBA00013860"/>
    </source>
</evidence>
<comment type="caution">
    <text evidence="9">The sequence shown here is derived from an EMBL/GenBank/DDBJ whole genome shotgun (WGS) entry which is preliminary data.</text>
</comment>
<dbReference type="InterPro" id="IPR037914">
    <property type="entry name" value="SpoVT-AbrB_sf"/>
</dbReference>
<comment type="similarity">
    <text evidence="7">Belongs to the MraZ family.</text>
</comment>
<gene>
    <name evidence="7 9" type="primary">mraZ</name>
    <name evidence="9" type="ORF">ENS29_05900</name>
</gene>
<sequence length="150" mass="17471">MKKFRGNYYHTLDQKGRFTLPSEFKEVLLESAAASVMITRMDGCLFAYPLEEWEEIENRILSLPTTSETIRRFRRIFVGGAFECPFDKQGRILVPPPLREYAGLDRDIVLVSAVSHFEIWSKSRWENEFLSWEEELKQPQARADIAPIGL</sequence>
<feature type="domain" description="SpoVT-AbrB" evidence="8">
    <location>
        <begin position="7"/>
        <end position="52"/>
    </location>
</feature>
<name>A0A7C4RQK4_9BACT</name>
<protein>
    <recommendedName>
        <fullName evidence="1 7">Transcriptional regulator MraZ</fullName>
    </recommendedName>
</protein>
<evidence type="ECO:0000256" key="5">
    <source>
        <dbReference type="ARBA" id="ARBA00023125"/>
    </source>
</evidence>
<dbReference type="CDD" id="cd16320">
    <property type="entry name" value="MraZ_N"/>
    <property type="match status" value="1"/>
</dbReference>
<dbReference type="GO" id="GO:0000976">
    <property type="term" value="F:transcription cis-regulatory region binding"/>
    <property type="evidence" value="ECO:0007669"/>
    <property type="project" value="TreeGrafter"/>
</dbReference>
<dbReference type="GO" id="GO:2000143">
    <property type="term" value="P:negative regulation of DNA-templated transcription initiation"/>
    <property type="evidence" value="ECO:0007669"/>
    <property type="project" value="TreeGrafter"/>
</dbReference>
<dbReference type="SUPFAM" id="SSF89447">
    <property type="entry name" value="AbrB/MazE/MraZ-like"/>
    <property type="match status" value="1"/>
</dbReference>
<accession>A0A7C4RQK4</accession>
<keyword evidence="2 7" id="KW-0963">Cytoplasm</keyword>
<feature type="domain" description="SpoVT-AbrB" evidence="8">
    <location>
        <begin position="81"/>
        <end position="124"/>
    </location>
</feature>
<comment type="subcellular location">
    <subcellularLocation>
        <location evidence="7">Cytoplasm</location>
        <location evidence="7">Nucleoid</location>
    </subcellularLocation>
</comment>
<dbReference type="Gene3D" id="3.40.1550.20">
    <property type="entry name" value="Transcriptional regulator MraZ domain"/>
    <property type="match status" value="1"/>
</dbReference>